<keyword evidence="2" id="KW-0677">Repeat</keyword>
<evidence type="ECO:0000313" key="5">
    <source>
        <dbReference type="Proteomes" id="UP000692954"/>
    </source>
</evidence>
<evidence type="ECO:0000256" key="2">
    <source>
        <dbReference type="ARBA" id="ARBA00022737"/>
    </source>
</evidence>
<dbReference type="PANTHER" id="PTHR39767">
    <property type="entry name" value="CALCIUM/CALMODULIN-BINDING MEMBRANE PROTEIN PCM4-RELATED"/>
    <property type="match status" value="1"/>
</dbReference>
<dbReference type="OrthoDB" id="311367at2759"/>
<protein>
    <submittedName>
        <fullName evidence="4">Uncharacterized protein</fullName>
    </submittedName>
</protein>
<sequence>MIFLIVILVQQIFGFSELIYSFDASIDGLQGWVGKSYIFNEHNVKLYGGNSPTIRRIFLNLNPHYQIKIEMEFWLTNNQSSGSLQMQIDDLLILNKLYNNATLVDVNGPTHFDQYYDVITIVQPQKRRTAFLQIVITELIQCGIRTLKFYIERCPLECEVCDNFDYLDCYKWKLYKLAFNQYQFQNLQGWSTKIERTFQTINFCAQCHFLNQEGVNFNGVLPSHKGIILRFFRLGTLISQTININGYINTIAQSTQSSLIELIIKNHYEVNLFISIQTASIRDFEFYYQLEDQYSIPLMLNCHQYINSICVNCLDGWELNEFQNLCNPYCGNQIIQDLEQCDDGNEIPNDGCFQCQFQCDIHCAICYFGICQKCEIGYLIANDQNIFPQCLLEIIDSDEICINHCIVCYKNQCQECEEGFTLNNGDCKSICGDGIIISEYEQCDDGNQIEFDGCYQCKYSCPLLCSNCFQGICIQQNQEEDQNLISSINHYCGDGLVQDQEECDDQNLNPYDGCYNCKIQINWICSQINIYSLSECAYRKIPLLSVSYLNMKMNKQYIRVEYSKTVPSKDLVSISKIIQIKILDLNSKSYYLNLIPILEVGQDFQNLKYLIEIEIFQLLDFRPILAINFNQISKKYTRRTIEFPNEEDDNNAPLNNHLNLTLQYPSYLNSQQINNSNLITNINGYIIQFLGAITGIQLLFGKSNQFLLILNILSYQQYLRTNSKFAAFSLFCKQNIYLFYKIFYWKI</sequence>
<name>A0A8S1M6C2_9CILI</name>
<dbReference type="Pfam" id="PF13948">
    <property type="entry name" value="DUF4215"/>
    <property type="match status" value="3"/>
</dbReference>
<gene>
    <name evidence="4" type="ORF">PSON_ATCC_30995.1.T0320016</name>
</gene>
<reference evidence="4" key="1">
    <citation type="submission" date="2021-01" db="EMBL/GenBank/DDBJ databases">
        <authorList>
            <consortium name="Genoscope - CEA"/>
            <person name="William W."/>
        </authorList>
    </citation>
    <scope>NUCLEOTIDE SEQUENCE</scope>
</reference>
<dbReference type="AlphaFoldDB" id="A0A8S1M6C2"/>
<evidence type="ECO:0000313" key="4">
    <source>
        <dbReference type="EMBL" id="CAD8074332.1"/>
    </source>
</evidence>
<accession>A0A8S1M6C2</accession>
<dbReference type="InterPro" id="IPR011936">
    <property type="entry name" value="Myxo_disulph_rpt"/>
</dbReference>
<dbReference type="PANTHER" id="PTHR39767:SF2">
    <property type="entry name" value="CHROMOSOME UNDETERMINED SCAFFOLD_1, WHOLE GENOME SHOTGUN SEQUENCE"/>
    <property type="match status" value="1"/>
</dbReference>
<dbReference type="Proteomes" id="UP000692954">
    <property type="component" value="Unassembled WGS sequence"/>
</dbReference>
<dbReference type="NCBIfam" id="TIGR02232">
    <property type="entry name" value="myxo_disulf_rpt"/>
    <property type="match status" value="3"/>
</dbReference>
<comment type="caution">
    <text evidence="4">The sequence shown here is derived from an EMBL/GenBank/DDBJ whole genome shotgun (WGS) entry which is preliminary data.</text>
</comment>
<keyword evidence="5" id="KW-1185">Reference proteome</keyword>
<proteinExistence type="predicted"/>
<dbReference type="EMBL" id="CAJJDN010000032">
    <property type="protein sequence ID" value="CAD8074332.1"/>
    <property type="molecule type" value="Genomic_DNA"/>
</dbReference>
<evidence type="ECO:0000256" key="1">
    <source>
        <dbReference type="ARBA" id="ARBA00022729"/>
    </source>
</evidence>
<evidence type="ECO:0000256" key="3">
    <source>
        <dbReference type="ARBA" id="ARBA00023157"/>
    </source>
</evidence>
<keyword evidence="1" id="KW-0732">Signal</keyword>
<keyword evidence="3" id="KW-1015">Disulfide bond</keyword>
<organism evidence="4 5">
    <name type="scientific">Paramecium sonneborni</name>
    <dbReference type="NCBI Taxonomy" id="65129"/>
    <lineage>
        <taxon>Eukaryota</taxon>
        <taxon>Sar</taxon>
        <taxon>Alveolata</taxon>
        <taxon>Ciliophora</taxon>
        <taxon>Intramacronucleata</taxon>
        <taxon>Oligohymenophorea</taxon>
        <taxon>Peniculida</taxon>
        <taxon>Parameciidae</taxon>
        <taxon>Paramecium</taxon>
    </lineage>
</organism>